<dbReference type="Pfam" id="PF13508">
    <property type="entry name" value="Acetyltransf_7"/>
    <property type="match status" value="1"/>
</dbReference>
<dbReference type="Proteomes" id="UP001157396">
    <property type="component" value="Unassembled WGS sequence"/>
</dbReference>
<feature type="domain" description="N-acetyltransferase" evidence="3">
    <location>
        <begin position="4"/>
        <end position="164"/>
    </location>
</feature>
<reference evidence="5" key="5">
    <citation type="submission" date="2023-04" db="EMBL/GenBank/DDBJ databases">
        <title>Genomic analysis of Lactococcus garvieae isolates.</title>
        <authorList>
            <person name="Zhanghang C."/>
        </authorList>
    </citation>
    <scope>NUCLEOTIDE SEQUENCE</scope>
    <source>
        <strain evidence="5">ZB-1</strain>
    </source>
</reference>
<keyword evidence="1 4" id="KW-0808">Transferase</keyword>
<dbReference type="Gene3D" id="3.40.630.30">
    <property type="match status" value="1"/>
</dbReference>
<evidence type="ECO:0000259" key="3">
    <source>
        <dbReference type="PROSITE" id="PS51186"/>
    </source>
</evidence>
<dbReference type="Proteomes" id="UP000181969">
    <property type="component" value="Unassembled WGS sequence"/>
</dbReference>
<dbReference type="InterPro" id="IPR016181">
    <property type="entry name" value="Acyl_CoA_acyltransferase"/>
</dbReference>
<dbReference type="PANTHER" id="PTHR10908">
    <property type="entry name" value="SEROTONIN N-ACETYLTRANSFERASE"/>
    <property type="match status" value="1"/>
</dbReference>
<evidence type="ECO:0000313" key="9">
    <source>
        <dbReference type="Proteomes" id="UP000181969"/>
    </source>
</evidence>
<reference evidence="6 9" key="1">
    <citation type="submission" date="2016-10" db="EMBL/GenBank/DDBJ databases">
        <authorList>
            <person name="de Groot N.N."/>
        </authorList>
    </citation>
    <scope>NUCLEOTIDE SEQUENCE [LARGE SCALE GENOMIC DNA]</scope>
    <source>
        <strain evidence="6 9">M79</strain>
    </source>
</reference>
<dbReference type="Proteomes" id="UP000504756">
    <property type="component" value="Unassembled WGS sequence"/>
</dbReference>
<gene>
    <name evidence="4" type="primary">yveC</name>
    <name evidence="4" type="ORF">ikelab_04260</name>
    <name evidence="7" type="ORF">OF801_01165</name>
    <name evidence="8" type="ORF">PWF74_10460</name>
    <name evidence="5" type="ORF">QHR29_05245</name>
    <name evidence="6" type="ORF">SAMN05216438_10388</name>
</gene>
<keyword evidence="6" id="KW-0689">Ribosomal protein</keyword>
<keyword evidence="6" id="KW-0687">Ribonucleoprotein</keyword>
<dbReference type="EMBL" id="JARYTV010000003">
    <property type="protein sequence ID" value="MDH7959868.1"/>
    <property type="molecule type" value="Genomic_DNA"/>
</dbReference>
<accession>A0A1I4G609</accession>
<evidence type="ECO:0000313" key="4">
    <source>
        <dbReference type="EMBL" id="GFO51151.1"/>
    </source>
</evidence>
<dbReference type="GeneID" id="61073042"/>
<reference evidence="4 10" key="2">
    <citation type="submission" date="2020-06" db="EMBL/GenBank/DDBJ databases">
        <title>Draft genome sequence of Lactic acid bacteria from Okinawan-style tofu.</title>
        <authorList>
            <person name="Takara I."/>
            <person name="Ikematsu S."/>
        </authorList>
    </citation>
    <scope>NUCLEOTIDE SEQUENCE [LARGE SCALE GENOMIC DNA]</scope>
    <source>
        <strain evidence="10">lg38</strain>
        <strain evidence="4">Lg38</strain>
    </source>
</reference>
<protein>
    <submittedName>
        <fullName evidence="5">GNAT family N-acetyltransferase</fullName>
    </submittedName>
    <submittedName>
        <fullName evidence="4">GNAT family acetyltransferase</fullName>
    </submittedName>
    <submittedName>
        <fullName evidence="6">Ribosomal protein S18 acetylase RimI</fullName>
    </submittedName>
</protein>
<evidence type="ECO:0000313" key="5">
    <source>
        <dbReference type="EMBL" id="MDH7959868.1"/>
    </source>
</evidence>
<dbReference type="SUPFAM" id="SSF55729">
    <property type="entry name" value="Acyl-CoA N-acyltransferases (Nat)"/>
    <property type="match status" value="1"/>
</dbReference>
<reference evidence="8" key="4">
    <citation type="submission" date="2023-02" db="EMBL/GenBank/DDBJ databases">
        <title>Comparative genomics and fermentation flavor characterization of five lactic acid bacteria reveal flavor biosynthesis metabolic pathways in fermented muskmelon puree.</title>
        <authorList>
            <person name="Yuan L."/>
            <person name="Li M."/>
            <person name="Xu X."/>
            <person name="Lao F."/>
            <person name="Wu J."/>
        </authorList>
    </citation>
    <scope>NUCLEOTIDE SEQUENCE</scope>
    <source>
        <strain evidence="8">Pa-2</strain>
    </source>
</reference>
<dbReference type="GO" id="GO:0008080">
    <property type="term" value="F:N-acetyltransferase activity"/>
    <property type="evidence" value="ECO:0007669"/>
    <property type="project" value="UniProtKB-ARBA"/>
</dbReference>
<evidence type="ECO:0000313" key="6">
    <source>
        <dbReference type="EMBL" id="SFL25505.1"/>
    </source>
</evidence>
<dbReference type="RefSeq" id="WP_014024197.1">
    <property type="nucleotide sequence ID" value="NZ_AP026069.1"/>
</dbReference>
<dbReference type="AlphaFoldDB" id="A0A1I4G609"/>
<organism evidence="6 9">
    <name type="scientific">Lactococcus garvieae</name>
    <dbReference type="NCBI Taxonomy" id="1363"/>
    <lineage>
        <taxon>Bacteria</taxon>
        <taxon>Bacillati</taxon>
        <taxon>Bacillota</taxon>
        <taxon>Bacilli</taxon>
        <taxon>Lactobacillales</taxon>
        <taxon>Streptococcaceae</taxon>
        <taxon>Lactococcus</taxon>
    </lineage>
</organism>
<dbReference type="PANTHER" id="PTHR10908:SF0">
    <property type="entry name" value="SEROTONIN N-ACETYLTRANSFERASE"/>
    <property type="match status" value="1"/>
</dbReference>
<sequence length="164" mass="18417">MTKITYDKAKITDIDDVMHIEETSFPADEVLSRASMLERIQVIPERFFVARNEEGRVVGILVGPTSDKCYLTDDMFEKTEASLPTDRFQIIVSLAVDSEYQGLGIATSLLDLMKEAAAEESRQGISLTCVENLIPYYERYGFVSKGISDSQLAGETWYNMVLPL</sequence>
<evidence type="ECO:0000313" key="7">
    <source>
        <dbReference type="EMBL" id="UYT10578.1"/>
    </source>
</evidence>
<name>A0A1I4G609_9LACT</name>
<dbReference type="EMBL" id="BLXU01000002">
    <property type="protein sequence ID" value="GFO51151.1"/>
    <property type="molecule type" value="Genomic_DNA"/>
</dbReference>
<dbReference type="EMBL" id="FOTJ01000003">
    <property type="protein sequence ID" value="SFL25505.1"/>
    <property type="molecule type" value="Genomic_DNA"/>
</dbReference>
<dbReference type="OMA" id="IHLMCKE"/>
<dbReference type="GO" id="GO:0005840">
    <property type="term" value="C:ribosome"/>
    <property type="evidence" value="ECO:0007669"/>
    <property type="project" value="UniProtKB-KW"/>
</dbReference>
<evidence type="ECO:0000313" key="8">
    <source>
        <dbReference type="EMBL" id="WEA13887.1"/>
    </source>
</evidence>
<dbReference type="EMBL" id="CP118627">
    <property type="protein sequence ID" value="WEA13887.1"/>
    <property type="molecule type" value="Genomic_DNA"/>
</dbReference>
<evidence type="ECO:0000313" key="10">
    <source>
        <dbReference type="Proteomes" id="UP000504756"/>
    </source>
</evidence>
<dbReference type="InterPro" id="IPR051635">
    <property type="entry name" value="SNAT-like"/>
</dbReference>
<reference evidence="7" key="3">
    <citation type="submission" date="2022-10" db="EMBL/GenBank/DDBJ databases">
        <title>Genome assembly of Lactococcus garvieae isolates from cricket gut.</title>
        <authorList>
            <person name="Luecke A.R."/>
            <person name="Brown A.M.V."/>
            <person name="Wakeman C.A."/>
        </authorList>
    </citation>
    <scope>NUCLEOTIDE SEQUENCE</scope>
    <source>
        <strain evidence="7">Alexii-11_2</strain>
    </source>
</reference>
<dbReference type="CDD" id="cd04301">
    <property type="entry name" value="NAT_SF"/>
    <property type="match status" value="1"/>
</dbReference>
<dbReference type="InterPro" id="IPR000182">
    <property type="entry name" value="GNAT_dom"/>
</dbReference>
<dbReference type="PROSITE" id="PS51186">
    <property type="entry name" value="GNAT"/>
    <property type="match status" value="1"/>
</dbReference>
<evidence type="ECO:0000256" key="2">
    <source>
        <dbReference type="ARBA" id="ARBA00023315"/>
    </source>
</evidence>
<proteinExistence type="predicted"/>
<keyword evidence="2" id="KW-0012">Acyltransferase</keyword>
<evidence type="ECO:0000256" key="1">
    <source>
        <dbReference type="ARBA" id="ARBA00022679"/>
    </source>
</evidence>
<dbReference type="Proteomes" id="UP001217324">
    <property type="component" value="Chromosome"/>
</dbReference>
<dbReference type="OrthoDB" id="9800962at2"/>
<dbReference type="EMBL" id="CP109635">
    <property type="protein sequence ID" value="UYT10578.1"/>
    <property type="molecule type" value="Genomic_DNA"/>
</dbReference>
<dbReference type="Proteomes" id="UP001164042">
    <property type="component" value="Chromosome"/>
</dbReference>